<feature type="domain" description="GATA-type" evidence="2">
    <location>
        <begin position="332"/>
        <end position="391"/>
    </location>
</feature>
<dbReference type="GO" id="GO:0008270">
    <property type="term" value="F:zinc ion binding"/>
    <property type="evidence" value="ECO:0007669"/>
    <property type="project" value="InterPro"/>
</dbReference>
<organism evidence="3 4">
    <name type="scientific">Fistulina hepatica ATCC 64428</name>
    <dbReference type="NCBI Taxonomy" id="1128425"/>
    <lineage>
        <taxon>Eukaryota</taxon>
        <taxon>Fungi</taxon>
        <taxon>Dikarya</taxon>
        <taxon>Basidiomycota</taxon>
        <taxon>Agaricomycotina</taxon>
        <taxon>Agaricomycetes</taxon>
        <taxon>Agaricomycetidae</taxon>
        <taxon>Agaricales</taxon>
        <taxon>Fistulinaceae</taxon>
        <taxon>Fistulina</taxon>
    </lineage>
</organism>
<protein>
    <recommendedName>
        <fullName evidence="2">GATA-type domain-containing protein</fullName>
    </recommendedName>
</protein>
<feature type="compositionally biased region" description="Basic residues" evidence="1">
    <location>
        <begin position="305"/>
        <end position="323"/>
    </location>
</feature>
<evidence type="ECO:0000313" key="3">
    <source>
        <dbReference type="EMBL" id="KIY51913.1"/>
    </source>
</evidence>
<evidence type="ECO:0000259" key="2">
    <source>
        <dbReference type="SMART" id="SM00401"/>
    </source>
</evidence>
<keyword evidence="4" id="KW-1185">Reference proteome</keyword>
<name>A0A0D7AMA2_9AGAR</name>
<gene>
    <name evidence="3" type="ORF">FISHEDRAFT_70407</name>
</gene>
<dbReference type="Proteomes" id="UP000054144">
    <property type="component" value="Unassembled WGS sequence"/>
</dbReference>
<feature type="region of interest" description="Disordered" evidence="1">
    <location>
        <begin position="57"/>
        <end position="94"/>
    </location>
</feature>
<dbReference type="Gene3D" id="3.30.50.10">
    <property type="entry name" value="Erythroid Transcription Factor GATA-1, subunit A"/>
    <property type="match status" value="1"/>
</dbReference>
<dbReference type="SMART" id="SM00401">
    <property type="entry name" value="ZnF_GATA"/>
    <property type="match status" value="1"/>
</dbReference>
<dbReference type="SUPFAM" id="SSF57716">
    <property type="entry name" value="Glucocorticoid receptor-like (DNA-binding domain)"/>
    <property type="match status" value="1"/>
</dbReference>
<dbReference type="EMBL" id="KN881647">
    <property type="protein sequence ID" value="KIY51913.1"/>
    <property type="molecule type" value="Genomic_DNA"/>
</dbReference>
<sequence>MVYGALDHSLLTQVDYDPFNLSFQCGIPGHDLLGDANFQPVLPNFFELTGCEASAAPSAASPPSLVDDLTSSSESDSDLSLYEESSVDKDGAAPANCSKCGVPTPMRWFRNPKTDMVLCTNCFARRLYGSGRKRIECLSCGITATGPRTWYHNPETHATLCAECFNTKCGKPSYPPPLLPALQGVAPQFPLTVVEMPLGPGFSQFMYPPSTKPSPSRFDPSQQKTCASCGTCASSKWRIHPEDRRRLLCINCCRAGSKSIADFPQRPCMRQALLGPASHNSLPAIMPPPPAPDIVMSEAEERPAYSRRRKSPPQKQARHRKLERAKSLHPHREEQRTCGQCGSVHTSNWHNDKTSGKSLCHACYQRKRRHKKFETPGDDLLRTRRLAASSKAADIPYAPSISVSIPPGFNFDTGVPSAVSFADGVPPRLSLPAGVPSELSFAIGVPYAPPSQDTQNLFPSSFVDIAGPSFKNPYGQSLDASCLSDEQTQFLQNLFNPQLL</sequence>
<dbReference type="InterPro" id="IPR000679">
    <property type="entry name" value="Znf_GATA"/>
</dbReference>
<proteinExistence type="predicted"/>
<evidence type="ECO:0000313" key="4">
    <source>
        <dbReference type="Proteomes" id="UP000054144"/>
    </source>
</evidence>
<accession>A0A0D7AMA2</accession>
<dbReference type="GO" id="GO:0006355">
    <property type="term" value="P:regulation of DNA-templated transcription"/>
    <property type="evidence" value="ECO:0007669"/>
    <property type="project" value="InterPro"/>
</dbReference>
<dbReference type="GO" id="GO:0043565">
    <property type="term" value="F:sequence-specific DNA binding"/>
    <property type="evidence" value="ECO:0007669"/>
    <property type="project" value="InterPro"/>
</dbReference>
<feature type="compositionally biased region" description="Low complexity" evidence="1">
    <location>
        <begin position="57"/>
        <end position="84"/>
    </location>
</feature>
<evidence type="ECO:0000256" key="1">
    <source>
        <dbReference type="SAM" id="MobiDB-lite"/>
    </source>
</evidence>
<reference evidence="3 4" key="1">
    <citation type="journal article" date="2015" name="Fungal Genet. Biol.">
        <title>Evolution of novel wood decay mechanisms in Agaricales revealed by the genome sequences of Fistulina hepatica and Cylindrobasidium torrendii.</title>
        <authorList>
            <person name="Floudas D."/>
            <person name="Held B.W."/>
            <person name="Riley R."/>
            <person name="Nagy L.G."/>
            <person name="Koehler G."/>
            <person name="Ransdell A.S."/>
            <person name="Younus H."/>
            <person name="Chow J."/>
            <person name="Chiniquy J."/>
            <person name="Lipzen A."/>
            <person name="Tritt A."/>
            <person name="Sun H."/>
            <person name="Haridas S."/>
            <person name="LaButti K."/>
            <person name="Ohm R.A."/>
            <person name="Kues U."/>
            <person name="Blanchette R.A."/>
            <person name="Grigoriev I.V."/>
            <person name="Minto R.E."/>
            <person name="Hibbett D.S."/>
        </authorList>
    </citation>
    <scope>NUCLEOTIDE SEQUENCE [LARGE SCALE GENOMIC DNA]</scope>
    <source>
        <strain evidence="3 4">ATCC 64428</strain>
    </source>
</reference>
<dbReference type="InterPro" id="IPR013088">
    <property type="entry name" value="Znf_NHR/GATA"/>
</dbReference>
<feature type="compositionally biased region" description="Basic and acidic residues" evidence="1">
    <location>
        <begin position="324"/>
        <end position="336"/>
    </location>
</feature>
<feature type="region of interest" description="Disordered" evidence="1">
    <location>
        <begin position="285"/>
        <end position="342"/>
    </location>
</feature>
<dbReference type="AlphaFoldDB" id="A0A0D7AMA2"/>